<organism evidence="13 14">
    <name type="scientific">Prosthecochloris aestuarii (strain DSM 271 / SK 413)</name>
    <dbReference type="NCBI Taxonomy" id="290512"/>
    <lineage>
        <taxon>Bacteria</taxon>
        <taxon>Pseudomonadati</taxon>
        <taxon>Chlorobiota</taxon>
        <taxon>Chlorobiia</taxon>
        <taxon>Chlorobiales</taxon>
        <taxon>Chlorobiaceae</taxon>
        <taxon>Prosthecochloris</taxon>
    </lineage>
</organism>
<feature type="active site" evidence="10 11">
    <location>
        <position position="183"/>
    </location>
</feature>
<dbReference type="RefSeq" id="WP_012505032.1">
    <property type="nucleotide sequence ID" value="NC_011059.1"/>
</dbReference>
<feature type="domain" description="Glutamine amidotransferase" evidence="12">
    <location>
        <begin position="4"/>
        <end position="198"/>
    </location>
</feature>
<evidence type="ECO:0000256" key="10">
    <source>
        <dbReference type="HAMAP-Rule" id="MF_00278"/>
    </source>
</evidence>
<feature type="active site" evidence="10 11">
    <location>
        <position position="185"/>
    </location>
</feature>
<dbReference type="eggNOG" id="COG0118">
    <property type="taxonomic scope" value="Bacteria"/>
</dbReference>
<keyword evidence="5 10" id="KW-0315">Glutamine amidotransferase</keyword>
<dbReference type="NCBIfam" id="TIGR01855">
    <property type="entry name" value="IMP_synth_hisH"/>
    <property type="match status" value="1"/>
</dbReference>
<keyword evidence="10" id="KW-0963">Cytoplasm</keyword>
<proteinExistence type="inferred from homology"/>
<dbReference type="HOGENOM" id="CLU_071837_2_2_10"/>
<keyword evidence="4 10" id="KW-0378">Hydrolase</keyword>
<keyword evidence="14" id="KW-1185">Reference proteome</keyword>
<dbReference type="InterPro" id="IPR029062">
    <property type="entry name" value="Class_I_gatase-like"/>
</dbReference>
<keyword evidence="3 10" id="KW-0028">Amino-acid biosynthesis</keyword>
<comment type="function">
    <text evidence="10">IGPS catalyzes the conversion of PRFAR and glutamine to IGP, AICAR and glutamate. The HisH subunit catalyzes the hydrolysis of glutamine to glutamate and ammonia as part of the synthesis of IGP and AICAR. The resulting ammonia molecule is channeled to the active site of HisF.</text>
</comment>
<evidence type="ECO:0000313" key="14">
    <source>
        <dbReference type="Proteomes" id="UP000002725"/>
    </source>
</evidence>
<dbReference type="EMBL" id="CP001108">
    <property type="protein sequence ID" value="ACF45495.1"/>
    <property type="molecule type" value="Genomic_DNA"/>
</dbReference>
<evidence type="ECO:0000256" key="2">
    <source>
        <dbReference type="ARBA" id="ARBA00011152"/>
    </source>
</evidence>
<accession>B4S4Z7</accession>
<dbReference type="GO" id="GO:0000105">
    <property type="term" value="P:L-histidine biosynthetic process"/>
    <property type="evidence" value="ECO:0007669"/>
    <property type="project" value="UniProtKB-UniRule"/>
</dbReference>
<name>B4S4Z7_PROA2</name>
<evidence type="ECO:0000256" key="9">
    <source>
        <dbReference type="ARBA" id="ARBA00049534"/>
    </source>
</evidence>
<dbReference type="STRING" id="290512.Paes_0438"/>
<keyword evidence="7 10" id="KW-0456">Lyase</keyword>
<dbReference type="Pfam" id="PF00117">
    <property type="entry name" value="GATase"/>
    <property type="match status" value="1"/>
</dbReference>
<comment type="catalytic activity">
    <reaction evidence="9 10">
        <text>L-glutamine + H2O = L-glutamate + NH4(+)</text>
        <dbReference type="Rhea" id="RHEA:15889"/>
        <dbReference type="ChEBI" id="CHEBI:15377"/>
        <dbReference type="ChEBI" id="CHEBI:28938"/>
        <dbReference type="ChEBI" id="CHEBI:29985"/>
        <dbReference type="ChEBI" id="CHEBI:58359"/>
        <dbReference type="EC" id="3.5.1.2"/>
    </reaction>
</comment>
<dbReference type="GO" id="GO:0005737">
    <property type="term" value="C:cytoplasm"/>
    <property type="evidence" value="ECO:0007669"/>
    <property type="project" value="UniProtKB-SubCell"/>
</dbReference>
<dbReference type="Proteomes" id="UP000002725">
    <property type="component" value="Chromosome"/>
</dbReference>
<comment type="subunit">
    <text evidence="2 10">Heterodimer of HisH and HisF.</text>
</comment>
<dbReference type="PROSITE" id="PS51273">
    <property type="entry name" value="GATASE_TYPE_1"/>
    <property type="match status" value="1"/>
</dbReference>
<protein>
    <recommendedName>
        <fullName evidence="10">Imidazole glycerol phosphate synthase subunit HisH</fullName>
        <ecNumber evidence="10">4.3.2.10</ecNumber>
    </recommendedName>
    <alternativeName>
        <fullName evidence="10">IGP synthase glutaminase subunit</fullName>
        <ecNumber evidence="10">3.5.1.2</ecNumber>
    </alternativeName>
    <alternativeName>
        <fullName evidence="10">IGP synthase subunit HisH</fullName>
    </alternativeName>
    <alternativeName>
        <fullName evidence="10">ImGP synthase subunit HisH</fullName>
        <shortName evidence="10">IGPS subunit HisH</shortName>
    </alternativeName>
</protein>
<evidence type="ECO:0000256" key="3">
    <source>
        <dbReference type="ARBA" id="ARBA00022605"/>
    </source>
</evidence>
<evidence type="ECO:0000256" key="7">
    <source>
        <dbReference type="ARBA" id="ARBA00023239"/>
    </source>
</evidence>
<evidence type="ECO:0000256" key="11">
    <source>
        <dbReference type="PIRSR" id="PIRSR000495-1"/>
    </source>
</evidence>
<keyword evidence="6 10" id="KW-0368">Histidine biosynthesis</keyword>
<dbReference type="GO" id="GO:0000107">
    <property type="term" value="F:imidazoleglycerol-phosphate synthase activity"/>
    <property type="evidence" value="ECO:0007669"/>
    <property type="project" value="UniProtKB-UniRule"/>
</dbReference>
<dbReference type="PANTHER" id="PTHR42701">
    <property type="entry name" value="IMIDAZOLE GLYCEROL PHOSPHATE SYNTHASE SUBUNIT HISH"/>
    <property type="match status" value="1"/>
</dbReference>
<dbReference type="AlphaFoldDB" id="B4S4Z7"/>
<dbReference type="GO" id="GO:0004359">
    <property type="term" value="F:glutaminase activity"/>
    <property type="evidence" value="ECO:0007669"/>
    <property type="project" value="UniProtKB-EC"/>
</dbReference>
<comment type="subcellular location">
    <subcellularLocation>
        <location evidence="10">Cytoplasm</location>
    </subcellularLocation>
</comment>
<comment type="pathway">
    <text evidence="1 10">Amino-acid biosynthesis; L-histidine biosynthesis; L-histidine from 5-phospho-alpha-D-ribose 1-diphosphate: step 5/9.</text>
</comment>
<gene>
    <name evidence="10" type="primary">hisH</name>
    <name evidence="13" type="ordered locus">Paes_0438</name>
</gene>
<evidence type="ECO:0000256" key="8">
    <source>
        <dbReference type="ARBA" id="ARBA00047838"/>
    </source>
</evidence>
<comment type="catalytic activity">
    <reaction evidence="8 10">
        <text>5-[(5-phospho-1-deoxy-D-ribulos-1-ylimino)methylamino]-1-(5-phospho-beta-D-ribosyl)imidazole-4-carboxamide + L-glutamine = D-erythro-1-(imidazol-4-yl)glycerol 3-phosphate + 5-amino-1-(5-phospho-beta-D-ribosyl)imidazole-4-carboxamide + L-glutamate + H(+)</text>
        <dbReference type="Rhea" id="RHEA:24793"/>
        <dbReference type="ChEBI" id="CHEBI:15378"/>
        <dbReference type="ChEBI" id="CHEBI:29985"/>
        <dbReference type="ChEBI" id="CHEBI:58278"/>
        <dbReference type="ChEBI" id="CHEBI:58359"/>
        <dbReference type="ChEBI" id="CHEBI:58475"/>
        <dbReference type="ChEBI" id="CHEBI:58525"/>
        <dbReference type="EC" id="4.3.2.10"/>
    </reaction>
</comment>
<dbReference type="SUPFAM" id="SSF52317">
    <property type="entry name" value="Class I glutamine amidotransferase-like"/>
    <property type="match status" value="1"/>
</dbReference>
<dbReference type="InterPro" id="IPR017926">
    <property type="entry name" value="GATASE"/>
</dbReference>
<reference evidence="13" key="1">
    <citation type="submission" date="2008-06" db="EMBL/GenBank/DDBJ databases">
        <title>Complete sequence of chromosome of Prosthecochloris aestuarii DSM 271.</title>
        <authorList>
            <consortium name="US DOE Joint Genome Institute"/>
            <person name="Lucas S."/>
            <person name="Copeland A."/>
            <person name="Lapidus A."/>
            <person name="Glavina del Rio T."/>
            <person name="Dalin E."/>
            <person name="Tice H."/>
            <person name="Bruce D."/>
            <person name="Goodwin L."/>
            <person name="Pitluck S."/>
            <person name="Schmutz J."/>
            <person name="Larimer F."/>
            <person name="Land M."/>
            <person name="Hauser L."/>
            <person name="Kyrpides N."/>
            <person name="Anderson I."/>
            <person name="Liu Z."/>
            <person name="Li T."/>
            <person name="Zhao F."/>
            <person name="Overmann J."/>
            <person name="Bryant D.A."/>
            <person name="Richardson P."/>
        </authorList>
    </citation>
    <scope>NUCLEOTIDE SEQUENCE [LARGE SCALE GENOMIC DNA]</scope>
    <source>
        <strain evidence="13">DSM 271</strain>
    </source>
</reference>
<evidence type="ECO:0000256" key="6">
    <source>
        <dbReference type="ARBA" id="ARBA00023102"/>
    </source>
</evidence>
<dbReference type="KEGG" id="paa:Paes_0438"/>
<feature type="active site" description="Nucleophile" evidence="10 11">
    <location>
        <position position="79"/>
    </location>
</feature>
<dbReference type="HAMAP" id="MF_00278">
    <property type="entry name" value="HisH"/>
    <property type="match status" value="1"/>
</dbReference>
<dbReference type="EC" id="4.3.2.10" evidence="10"/>
<dbReference type="GO" id="GO:0016829">
    <property type="term" value="F:lyase activity"/>
    <property type="evidence" value="ECO:0007669"/>
    <property type="project" value="UniProtKB-KW"/>
</dbReference>
<evidence type="ECO:0000313" key="13">
    <source>
        <dbReference type="EMBL" id="ACF45495.1"/>
    </source>
</evidence>
<evidence type="ECO:0000259" key="12">
    <source>
        <dbReference type="Pfam" id="PF00117"/>
    </source>
</evidence>
<evidence type="ECO:0000256" key="5">
    <source>
        <dbReference type="ARBA" id="ARBA00022962"/>
    </source>
</evidence>
<dbReference type="EC" id="3.5.1.2" evidence="10"/>
<dbReference type="Gene3D" id="3.40.50.880">
    <property type="match status" value="1"/>
</dbReference>
<sequence length="201" mass="22147">MVFIADYGAGNLHSVQKAFEYLGVKTVVSADASRLSEYSKVLVPGVGAFGHAIGSFNRSGFSDAIREHIDKGRHVLGICLGMQLFLTESEEMGAHRGLDVVAGKVRLFRDTDEKVPQIGWNSVDYCRDSELFRGIPDKSFFYFVHSYYCDPVHSADVVATTFFGGKNFCSAIEKNGIFAVQFHPEKSSEAGLQVLKNFAKC</sequence>
<dbReference type="PANTHER" id="PTHR42701:SF1">
    <property type="entry name" value="IMIDAZOLE GLYCEROL PHOSPHATE SYNTHASE SUBUNIT HISH"/>
    <property type="match status" value="1"/>
</dbReference>
<dbReference type="CDD" id="cd01748">
    <property type="entry name" value="GATase1_IGP_Synthase"/>
    <property type="match status" value="1"/>
</dbReference>
<evidence type="ECO:0000256" key="4">
    <source>
        <dbReference type="ARBA" id="ARBA00022801"/>
    </source>
</evidence>
<dbReference type="UniPathway" id="UPA00031">
    <property type="reaction ID" value="UER00010"/>
</dbReference>
<evidence type="ECO:0000256" key="1">
    <source>
        <dbReference type="ARBA" id="ARBA00005091"/>
    </source>
</evidence>
<dbReference type="InterPro" id="IPR010139">
    <property type="entry name" value="Imidazole-glycPsynth_HisH"/>
</dbReference>
<dbReference type="PIRSF" id="PIRSF000495">
    <property type="entry name" value="Amidotransf_hisH"/>
    <property type="match status" value="1"/>
</dbReference>